<evidence type="ECO:0000313" key="4">
    <source>
        <dbReference type="EMBL" id="KAG8490565.1"/>
    </source>
</evidence>
<evidence type="ECO:0000313" key="5">
    <source>
        <dbReference type="Proteomes" id="UP000701853"/>
    </source>
</evidence>
<dbReference type="Proteomes" id="UP000701853">
    <property type="component" value="Chromosome 6"/>
</dbReference>
<dbReference type="Pfam" id="PF22936">
    <property type="entry name" value="Pol_BBD"/>
    <property type="match status" value="1"/>
</dbReference>
<dbReference type="InterPro" id="IPR012337">
    <property type="entry name" value="RNaseH-like_sf"/>
</dbReference>
<dbReference type="EMBL" id="JAHUZN010000006">
    <property type="protein sequence ID" value="KAG8490565.1"/>
    <property type="molecule type" value="Genomic_DNA"/>
</dbReference>
<protein>
    <recommendedName>
        <fullName evidence="6">Retrovirus-related Pol polyprotein from transposon TNT 1-94</fullName>
    </recommendedName>
</protein>
<accession>A0A8J6D1Z9</accession>
<gene>
    <name evidence="4" type="ORF">CXB51_013755</name>
</gene>
<dbReference type="PANTHER" id="PTHR47592:SF27">
    <property type="entry name" value="OS08G0421700 PROTEIN"/>
    <property type="match status" value="1"/>
</dbReference>
<dbReference type="InterPro" id="IPR036875">
    <property type="entry name" value="Znf_CCHC_sf"/>
</dbReference>
<name>A0A8J6D1Z9_9ROSI</name>
<dbReference type="GO" id="GO:0003676">
    <property type="term" value="F:nucleic acid binding"/>
    <property type="evidence" value="ECO:0007669"/>
    <property type="project" value="InterPro"/>
</dbReference>
<dbReference type="InterPro" id="IPR025724">
    <property type="entry name" value="GAG-pre-integrase_dom"/>
</dbReference>
<dbReference type="PANTHER" id="PTHR47592">
    <property type="entry name" value="PBF68 PROTEIN"/>
    <property type="match status" value="1"/>
</dbReference>
<dbReference type="InterPro" id="IPR054722">
    <property type="entry name" value="PolX-like_BBD"/>
</dbReference>
<dbReference type="Pfam" id="PF13976">
    <property type="entry name" value="gag_pre-integrs"/>
    <property type="match status" value="1"/>
</dbReference>
<dbReference type="Gene3D" id="3.30.420.10">
    <property type="entry name" value="Ribonuclease H-like superfamily/Ribonuclease H"/>
    <property type="match status" value="1"/>
</dbReference>
<keyword evidence="5" id="KW-1185">Reference proteome</keyword>
<evidence type="ECO:0000259" key="3">
    <source>
        <dbReference type="Pfam" id="PF22936"/>
    </source>
</evidence>
<sequence>MKQRLYAHHLEEGASVHEHLTVFKEILSNLEAMEVQYDKEDLGLILLCSLPPSYSTFRDTILYSCESLTIDEVYESLTSHDKMKHLVVKPDSQGESLIARGRQDQNADNDRGRTQERNPRSKSKGRSKPSNRGKTCNFCKKKGHIKSECYKLENKIKREAANQKGKQSENSGEADVVEDYSDGELLVASVNDSKVSEEWILDSGCTFHMSPYRDWFTTYEIVSKGVVLMGNNASCKIAGVGTIKIKMFDGVIRTLSDMRHVPELKRNLISLSTLDSKGYRYTAKSGGSTITGDAAVASSSLSDDDITKLWHMCLGHMSENGMVELSKRGLLDGQGICKLNFCEHCVFGKEKRVRFTRGIHNTKGTLEYIHSNLWGPSRVPSRGGANYMLTFIDDFSRKVWAFFLKQKSDLFFAFKSWKIMIEK</sequence>
<dbReference type="InterPro" id="IPR036397">
    <property type="entry name" value="RNaseH_sf"/>
</dbReference>
<dbReference type="GO" id="GO:0008270">
    <property type="term" value="F:zinc ion binding"/>
    <property type="evidence" value="ECO:0007669"/>
    <property type="project" value="InterPro"/>
</dbReference>
<feature type="domain" description="GAG-pre-integrase" evidence="2">
    <location>
        <begin position="296"/>
        <end position="349"/>
    </location>
</feature>
<dbReference type="SUPFAM" id="SSF57756">
    <property type="entry name" value="Retrovirus zinc finger-like domains"/>
    <property type="match status" value="1"/>
</dbReference>
<dbReference type="OrthoDB" id="993660at2759"/>
<reference evidence="4 5" key="1">
    <citation type="journal article" date="2021" name="bioRxiv">
        <title>The Gossypium anomalum genome as a resource for cotton improvement and evolutionary analysis of hybrid incompatibility.</title>
        <authorList>
            <person name="Grover C.E."/>
            <person name="Yuan D."/>
            <person name="Arick M.A."/>
            <person name="Miller E.R."/>
            <person name="Hu G."/>
            <person name="Peterson D.G."/>
            <person name="Wendel J.F."/>
            <person name="Udall J.A."/>
        </authorList>
    </citation>
    <scope>NUCLEOTIDE SEQUENCE [LARGE SCALE GENOMIC DNA]</scope>
    <source>
        <strain evidence="4">JFW-Udall</strain>
        <tissue evidence="4">Leaf</tissue>
    </source>
</reference>
<feature type="domain" description="Retrovirus-related Pol polyprotein from transposon TNT 1-94-like beta-barrel" evidence="3">
    <location>
        <begin position="199"/>
        <end position="279"/>
    </location>
</feature>
<evidence type="ECO:0000256" key="1">
    <source>
        <dbReference type="SAM" id="MobiDB-lite"/>
    </source>
</evidence>
<comment type="caution">
    <text evidence="4">The sequence shown here is derived from an EMBL/GenBank/DDBJ whole genome shotgun (WGS) entry which is preliminary data.</text>
</comment>
<feature type="compositionally biased region" description="Basic residues" evidence="1">
    <location>
        <begin position="120"/>
        <end position="131"/>
    </location>
</feature>
<feature type="region of interest" description="Disordered" evidence="1">
    <location>
        <begin position="90"/>
        <end position="138"/>
    </location>
</feature>
<evidence type="ECO:0000259" key="2">
    <source>
        <dbReference type="Pfam" id="PF13976"/>
    </source>
</evidence>
<dbReference type="AlphaFoldDB" id="A0A8J6D1Z9"/>
<proteinExistence type="predicted"/>
<dbReference type="SUPFAM" id="SSF53098">
    <property type="entry name" value="Ribonuclease H-like"/>
    <property type="match status" value="1"/>
</dbReference>
<evidence type="ECO:0008006" key="6">
    <source>
        <dbReference type="Google" id="ProtNLM"/>
    </source>
</evidence>
<organism evidence="4 5">
    <name type="scientific">Gossypium anomalum</name>
    <dbReference type="NCBI Taxonomy" id="47600"/>
    <lineage>
        <taxon>Eukaryota</taxon>
        <taxon>Viridiplantae</taxon>
        <taxon>Streptophyta</taxon>
        <taxon>Embryophyta</taxon>
        <taxon>Tracheophyta</taxon>
        <taxon>Spermatophyta</taxon>
        <taxon>Magnoliopsida</taxon>
        <taxon>eudicotyledons</taxon>
        <taxon>Gunneridae</taxon>
        <taxon>Pentapetalae</taxon>
        <taxon>rosids</taxon>
        <taxon>malvids</taxon>
        <taxon>Malvales</taxon>
        <taxon>Malvaceae</taxon>
        <taxon>Malvoideae</taxon>
        <taxon>Gossypium</taxon>
    </lineage>
</organism>
<feature type="compositionally biased region" description="Basic and acidic residues" evidence="1">
    <location>
        <begin position="101"/>
        <end position="119"/>
    </location>
</feature>
<dbReference type="Pfam" id="PF14223">
    <property type="entry name" value="Retrotran_gag_2"/>
    <property type="match status" value="1"/>
</dbReference>